<proteinExistence type="inferred from homology"/>
<dbReference type="AlphaFoldDB" id="A0A4R5VSJ9"/>
<protein>
    <submittedName>
        <fullName evidence="5">BlaI/MecI/CopY family transcriptional regulator</fullName>
    </submittedName>
</protein>
<gene>
    <name evidence="5" type="ORF">E2K98_12780</name>
</gene>
<keyword evidence="2" id="KW-0805">Transcription regulation</keyword>
<comment type="similarity">
    <text evidence="1">Belongs to the BlaI transcriptional regulatory family.</text>
</comment>
<reference evidence="5 6" key="1">
    <citation type="submission" date="2019-03" db="EMBL/GenBank/DDBJ databases">
        <title>Bacillus niacini sp. nov. a Nicotinate-Metabolizing Mesophile Isolated from Soil.</title>
        <authorList>
            <person name="Zhang G."/>
        </authorList>
    </citation>
    <scope>NUCLEOTIDE SEQUENCE [LARGE SCALE GENOMIC DNA]</scope>
    <source>
        <strain evidence="5 6">WN066</strain>
    </source>
</reference>
<dbReference type="Pfam" id="PF03965">
    <property type="entry name" value="Penicillinase_R"/>
    <property type="match status" value="1"/>
</dbReference>
<sequence length="136" mass="16265">MEKYIPKISEAELEIMKVLWEKSPQTANEVIENLESKMDWKPKTIRTLINRLVQKEAVSYHQRNGRMYEYYPLVSQDSFIQVETKSLLKRFYGASLKPLLVNFLKEEKLSSEDIRELKRILDEKNEENLRKDIKND</sequence>
<accession>A0A4R5VSJ9</accession>
<name>A0A4R5VSJ9_9BACI</name>
<dbReference type="GO" id="GO:0045892">
    <property type="term" value="P:negative regulation of DNA-templated transcription"/>
    <property type="evidence" value="ECO:0007669"/>
    <property type="project" value="InterPro"/>
</dbReference>
<comment type="caution">
    <text evidence="5">The sequence shown here is derived from an EMBL/GenBank/DDBJ whole genome shotgun (WGS) entry which is preliminary data.</text>
</comment>
<evidence type="ECO:0000256" key="3">
    <source>
        <dbReference type="ARBA" id="ARBA00023125"/>
    </source>
</evidence>
<organism evidence="5 6">
    <name type="scientific">Bacillus salipaludis</name>
    <dbReference type="NCBI Taxonomy" id="2547811"/>
    <lineage>
        <taxon>Bacteria</taxon>
        <taxon>Bacillati</taxon>
        <taxon>Bacillota</taxon>
        <taxon>Bacilli</taxon>
        <taxon>Bacillales</taxon>
        <taxon>Bacillaceae</taxon>
        <taxon>Bacillus</taxon>
    </lineage>
</organism>
<evidence type="ECO:0000313" key="6">
    <source>
        <dbReference type="Proteomes" id="UP000295132"/>
    </source>
</evidence>
<dbReference type="SUPFAM" id="SSF46785">
    <property type="entry name" value="Winged helix' DNA-binding domain"/>
    <property type="match status" value="1"/>
</dbReference>
<keyword evidence="4" id="KW-0804">Transcription</keyword>
<dbReference type="InterPro" id="IPR005650">
    <property type="entry name" value="BlaI_family"/>
</dbReference>
<keyword evidence="3" id="KW-0238">DNA-binding</keyword>
<dbReference type="RefSeq" id="WP_133334588.1">
    <property type="nucleotide sequence ID" value="NZ_SMYO01000005.1"/>
</dbReference>
<evidence type="ECO:0000256" key="1">
    <source>
        <dbReference type="ARBA" id="ARBA00011046"/>
    </source>
</evidence>
<dbReference type="GO" id="GO:0003677">
    <property type="term" value="F:DNA binding"/>
    <property type="evidence" value="ECO:0007669"/>
    <property type="project" value="UniProtKB-KW"/>
</dbReference>
<evidence type="ECO:0000256" key="2">
    <source>
        <dbReference type="ARBA" id="ARBA00023015"/>
    </source>
</evidence>
<dbReference type="PIRSF" id="PIRSF019455">
    <property type="entry name" value="CopR_AtkY"/>
    <property type="match status" value="1"/>
</dbReference>
<dbReference type="Proteomes" id="UP000295132">
    <property type="component" value="Unassembled WGS sequence"/>
</dbReference>
<dbReference type="Gene3D" id="1.10.10.10">
    <property type="entry name" value="Winged helix-like DNA-binding domain superfamily/Winged helix DNA-binding domain"/>
    <property type="match status" value="1"/>
</dbReference>
<dbReference type="InterPro" id="IPR036390">
    <property type="entry name" value="WH_DNA-bd_sf"/>
</dbReference>
<dbReference type="InterPro" id="IPR036388">
    <property type="entry name" value="WH-like_DNA-bd_sf"/>
</dbReference>
<dbReference type="Gene3D" id="1.10.4040.10">
    <property type="entry name" value="Penicillinase repressor domain"/>
    <property type="match status" value="1"/>
</dbReference>
<dbReference type="EMBL" id="SMYO01000005">
    <property type="protein sequence ID" value="TDK61758.1"/>
    <property type="molecule type" value="Genomic_DNA"/>
</dbReference>
<evidence type="ECO:0000313" key="5">
    <source>
        <dbReference type="EMBL" id="TDK61758.1"/>
    </source>
</evidence>
<evidence type="ECO:0000256" key="4">
    <source>
        <dbReference type="ARBA" id="ARBA00023163"/>
    </source>
</evidence>